<accession>A0A099NUH9</accession>
<dbReference type="GeneID" id="40381113"/>
<proteinExistence type="predicted"/>
<dbReference type="AlphaFoldDB" id="A0A099NUH9"/>
<protein>
    <submittedName>
        <fullName evidence="2">Uncharacterized protein</fullName>
    </submittedName>
</protein>
<dbReference type="EMBL" id="NHMM01000002">
    <property type="protein sequence ID" value="OUT22903.1"/>
    <property type="molecule type" value="Genomic_DNA"/>
</dbReference>
<evidence type="ECO:0000313" key="5">
    <source>
        <dbReference type="Proteomes" id="UP000195871"/>
    </source>
</evidence>
<reference evidence="1 6" key="4">
    <citation type="submission" date="2018-06" db="EMBL/GenBank/DDBJ databases">
        <title>Population genomics shows no distinction between pathogenic Candida krusei and environmental Pichia kudriavzevii: One species, four names.</title>
        <authorList>
            <person name="Douglass A.P."/>
            <person name="Offei B."/>
            <person name="Braun-Galleani S."/>
            <person name="Coughlan A.Y."/>
            <person name="Martos A."/>
            <person name="Ortiz-Merino R.A."/>
            <person name="Byrne K.P."/>
            <person name="Wolfe K.H."/>
        </authorList>
    </citation>
    <scope>NUCLEOTIDE SEQUENCE [LARGE SCALE GENOMIC DNA]</scope>
    <source>
        <strain evidence="1 6">CBS573</strain>
    </source>
</reference>
<dbReference type="Proteomes" id="UP000029867">
    <property type="component" value="Unassembled WGS sequence"/>
</dbReference>
<evidence type="ECO:0000313" key="3">
    <source>
        <dbReference type="EMBL" id="OUT22903.1"/>
    </source>
</evidence>
<reference evidence="2" key="2">
    <citation type="submission" date="2014-08" db="EMBL/GenBank/DDBJ databases">
        <title>Exploiting Issatchenkia orientalis SD108 for Succinic Acid Production.</title>
        <authorList>
            <person name="Xiao H."/>
            <person name="Shao Z."/>
            <person name="Jiang Y."/>
            <person name="Dole S."/>
            <person name="Zhao H."/>
        </authorList>
    </citation>
    <scope>NUCLEOTIDE SEQUENCE [LARGE SCALE GENOMIC DNA]</scope>
    <source>
        <strain evidence="2">SD108</strain>
    </source>
</reference>
<evidence type="ECO:0000313" key="6">
    <source>
        <dbReference type="Proteomes" id="UP000249293"/>
    </source>
</evidence>
<evidence type="ECO:0000313" key="4">
    <source>
        <dbReference type="Proteomes" id="UP000029867"/>
    </source>
</evidence>
<dbReference type="KEGG" id="pkz:C5L36_0A00170"/>
<gene>
    <name evidence="1" type="ORF">C5L36_0A00170</name>
    <name evidence="3" type="ORF">CAS74_001204</name>
    <name evidence="2" type="ORF">JL09_g4380</name>
</gene>
<dbReference type="Proteomes" id="UP000249293">
    <property type="component" value="Chromosome 1"/>
</dbReference>
<evidence type="ECO:0000313" key="1">
    <source>
        <dbReference type="EMBL" id="AWU73403.1"/>
    </source>
</evidence>
<sequence length="883" mass="103304">MVRIKRAYLAIPESFFRGNHFYTKHTLVTKFTFRPKKRYYSNNINPSVKVFTPLNFNHNLSERVYSDNIKRFGPQIDSNACLKNTLIHVKTLQDYKIQNTPTYGSFIHFETDNPANEFGIVVSTRNFSLSKPTSFMVLLPSSEIVEVFNSKIIFTIQLMEHQVSLPQLAYTLNVFLAYYLKIQNFILDKDLIRTAYLKAALINYQTSIQLQDFSLDIYNSTKSIRNLLNLKINPFSAHSFIFACHYMMYNDPIHFRYVSSLKPSMYTILNPLLQLTTPYFLNPIVLSENIETIYNQPNEAIRRSYYNILTKSTNFQIFNILKSDENFKKLILFIKYAIVYPNPKLFNKLDEILPLKATSTSLLQLLKKLEIYNHKTNPILASGMYGLHRKDPTDLSMYPQVVADLQYSEQKAIKAENLPSALKRHKPLLQKKSYKPQFTEMINSVKYKIWDKSKIHSKVYKLTDTIAFSVTHVSLTCYRFGIFVPIPNQSPNENITIIEPIKTGNINSFPKLIPFNQYLRVNQPCIKLTFEHDLIHSDSLTSPKIKVGIDMFKKIEDIDEDWFRGKKQIHVIDSRKKMECWSSMNKLSNLLVEKEKSRIRHGLLKTFGGLNEKNNDLKRFTDYQQYPQFDDNFDDLNHHRDKSWLIENLKLLIDENFSRFCNEKKIKVLNRSITKSSENSDDYRVFKKLKIFKWYANSYDTFNFQLSSNPGDLTAYFGCLSFLSKCEISDKGYLPLGLKHYSSFTSLEFIETHLNLWQLLRYLLVEAYKLIKNEKAESWDPEELEKVTAAHFKHALGQTEGYVQIINRLNRYESLSRIKNEGALDEMMRCVVTEIHDDKILGYWIDEDLQVEIESSSNYMIGDRIICSNIVEIDPLSDKIVVK</sequence>
<dbReference type="STRING" id="4909.A0A099NUH9"/>
<organism evidence="2 4">
    <name type="scientific">Pichia kudriavzevii</name>
    <name type="common">Yeast</name>
    <name type="synonym">Issatchenkia orientalis</name>
    <dbReference type="NCBI Taxonomy" id="4909"/>
    <lineage>
        <taxon>Eukaryota</taxon>
        <taxon>Fungi</taxon>
        <taxon>Dikarya</taxon>
        <taxon>Ascomycota</taxon>
        <taxon>Saccharomycotina</taxon>
        <taxon>Pichiomycetes</taxon>
        <taxon>Pichiales</taxon>
        <taxon>Pichiaceae</taxon>
        <taxon>Pichia</taxon>
    </lineage>
</organism>
<evidence type="ECO:0000313" key="2">
    <source>
        <dbReference type="EMBL" id="KGK36463.1"/>
    </source>
</evidence>
<dbReference type="EMBL" id="CP028773">
    <property type="protein sequence ID" value="AWU73403.1"/>
    <property type="molecule type" value="Genomic_DNA"/>
</dbReference>
<keyword evidence="6" id="KW-1185">Reference proteome</keyword>
<dbReference type="OrthoDB" id="1865897at2759"/>
<dbReference type="Proteomes" id="UP000195871">
    <property type="component" value="Unassembled WGS sequence"/>
</dbReference>
<dbReference type="RefSeq" id="XP_029318880.1">
    <property type="nucleotide sequence ID" value="XM_029463020.1"/>
</dbReference>
<name>A0A099NUH9_PICKU</name>
<reference evidence="3 5" key="3">
    <citation type="submission" date="2017-05" db="EMBL/GenBank/DDBJ databases">
        <title>The Genome Sequence of Candida krusei Ckrusei653.</title>
        <authorList>
            <person name="Cuomo C."/>
            <person name="Forche A."/>
            <person name="Young S."/>
            <person name="Abouelleil A."/>
            <person name="Cao P."/>
            <person name="Chapman S."/>
            <person name="Cusick C."/>
            <person name="Shea T."/>
            <person name="Nusbaum C."/>
            <person name="Birren B."/>
        </authorList>
    </citation>
    <scope>NUCLEOTIDE SEQUENCE [LARGE SCALE GENOMIC DNA]</scope>
    <source>
        <strain evidence="3 5">Ckrusei653</strain>
    </source>
</reference>
<dbReference type="VEuPathDB" id="FungiDB:C5L36_0A00170"/>
<dbReference type="EMBL" id="JQFK01000068">
    <property type="protein sequence ID" value="KGK36463.1"/>
    <property type="molecule type" value="Genomic_DNA"/>
</dbReference>
<reference evidence="4" key="1">
    <citation type="journal article" date="2014" name="Microb. Cell Fact.">
        <title>Exploiting Issatchenkia orientalis SD108 for succinic acid production.</title>
        <authorList>
            <person name="Xiao H."/>
            <person name="Shao Z."/>
            <person name="Jiang Y."/>
            <person name="Dole S."/>
            <person name="Zhao H."/>
        </authorList>
    </citation>
    <scope>NUCLEOTIDE SEQUENCE [LARGE SCALE GENOMIC DNA]</scope>
    <source>
        <strain evidence="4">SD108</strain>
    </source>
</reference>
<dbReference type="HOGENOM" id="CLU_326263_0_0_1"/>